<comment type="subcellular location">
    <subcellularLocation>
        <location evidence="1">Membrane</location>
        <topology evidence="1">Multi-pass membrane protein</topology>
    </subcellularLocation>
</comment>
<name>A0A644T708_9ZZZZ</name>
<dbReference type="Pfam" id="PF00664">
    <property type="entry name" value="ABC_membrane"/>
    <property type="match status" value="1"/>
</dbReference>
<evidence type="ECO:0000256" key="7">
    <source>
        <dbReference type="SAM" id="Phobius"/>
    </source>
</evidence>
<dbReference type="Gene3D" id="1.20.1560.10">
    <property type="entry name" value="ABC transporter type 1, transmembrane domain"/>
    <property type="match status" value="1"/>
</dbReference>
<gene>
    <name evidence="10" type="ORF">SDC9_08346</name>
</gene>
<dbReference type="GO" id="GO:0015421">
    <property type="term" value="F:ABC-type oligopeptide transporter activity"/>
    <property type="evidence" value="ECO:0007669"/>
    <property type="project" value="TreeGrafter"/>
</dbReference>
<dbReference type="AlphaFoldDB" id="A0A644T708"/>
<reference evidence="10" key="1">
    <citation type="submission" date="2019-08" db="EMBL/GenBank/DDBJ databases">
        <authorList>
            <person name="Kucharzyk K."/>
            <person name="Murdoch R.W."/>
            <person name="Higgins S."/>
            <person name="Loffler F."/>
        </authorList>
    </citation>
    <scope>NUCLEOTIDE SEQUENCE</scope>
</reference>
<dbReference type="InterPro" id="IPR039421">
    <property type="entry name" value="Type_1_exporter"/>
</dbReference>
<evidence type="ECO:0000256" key="5">
    <source>
        <dbReference type="ARBA" id="ARBA00022989"/>
    </source>
</evidence>
<evidence type="ECO:0000259" key="9">
    <source>
        <dbReference type="PROSITE" id="PS50929"/>
    </source>
</evidence>
<keyword evidence="2 7" id="KW-0812">Transmembrane</keyword>
<dbReference type="InterPro" id="IPR003439">
    <property type="entry name" value="ABC_transporter-like_ATP-bd"/>
</dbReference>
<dbReference type="PANTHER" id="PTHR43394:SF1">
    <property type="entry name" value="ATP-BINDING CASSETTE SUB-FAMILY B MEMBER 10, MITOCHONDRIAL"/>
    <property type="match status" value="1"/>
</dbReference>
<dbReference type="InterPro" id="IPR036640">
    <property type="entry name" value="ABC1_TM_sf"/>
</dbReference>
<dbReference type="PROSITE" id="PS00211">
    <property type="entry name" value="ABC_TRANSPORTER_1"/>
    <property type="match status" value="1"/>
</dbReference>
<evidence type="ECO:0000256" key="4">
    <source>
        <dbReference type="ARBA" id="ARBA00022840"/>
    </source>
</evidence>
<evidence type="ECO:0000256" key="6">
    <source>
        <dbReference type="ARBA" id="ARBA00023136"/>
    </source>
</evidence>
<dbReference type="GO" id="GO:0016887">
    <property type="term" value="F:ATP hydrolysis activity"/>
    <property type="evidence" value="ECO:0007669"/>
    <property type="project" value="InterPro"/>
</dbReference>
<protein>
    <submittedName>
        <fullName evidence="10">Putative multidrug export ATP-binding/permease protein</fullName>
        <ecNumber evidence="10">3.6.3.-</ecNumber>
    </submittedName>
</protein>
<dbReference type="SMART" id="SM00382">
    <property type="entry name" value="AAA"/>
    <property type="match status" value="1"/>
</dbReference>
<sequence>MFKNIIYPLLKKNKRGFFVIFFFSILVSLGGAVQPYIMQHIIDNAILASNINQLIFLVSISFFLTVFVMIISYINEIYYTKNSMNILFEFRKIVFNKLFLHDKTFLNKYHSADLMSRVQGDISELQRFYTDSVFSLFSTIISLVFICFIVYSYNIKLMILILIFLPIEFFCLKPLYPHIQNSTKTMRESTSNIGKFFIENFRYMLTIKNLGAKEQTLEKLDFIQNDYKKVVIKNKKINLLFSQIPAFISLLGKTIIVSYGGYLTIKGELKIGELFAFLTYFTMILAPVHTILGVINNLPKVKVSLNRVLEILPKEKDNIELKTTNFDLNIKNLEFFYSNNKIFENLNLFIKERSKIAIIGKNGSGKTTFADLLCGFLKANNGDIFIGNEKIGENNYINFSSYLVKLEQTPIIFDDTLKNNLLLAKNNASEEELIDCLKKTGMCNWFRNLQKGLNTNLLESGANLSGGQKQRLALSRLILLNPKIIILDEFTSSIDEKDTTWFYENISTIFPNSTIIAITHNLNMLSHFDKVYLLENKTLKEYKNV</sequence>
<dbReference type="SUPFAM" id="SSF52540">
    <property type="entry name" value="P-loop containing nucleoside triphosphate hydrolases"/>
    <property type="match status" value="1"/>
</dbReference>
<keyword evidence="4 10" id="KW-0067">ATP-binding</keyword>
<feature type="transmembrane region" description="Helical" evidence="7">
    <location>
        <begin position="54"/>
        <end position="74"/>
    </location>
</feature>
<dbReference type="EMBL" id="VSSQ01000018">
    <property type="protein sequence ID" value="MPL62726.1"/>
    <property type="molecule type" value="Genomic_DNA"/>
</dbReference>
<dbReference type="PROSITE" id="PS50929">
    <property type="entry name" value="ABC_TM1F"/>
    <property type="match status" value="1"/>
</dbReference>
<feature type="domain" description="ABC transporter" evidence="8">
    <location>
        <begin position="328"/>
        <end position="545"/>
    </location>
</feature>
<feature type="domain" description="ABC transmembrane type-1" evidence="9">
    <location>
        <begin position="18"/>
        <end position="300"/>
    </location>
</feature>
<evidence type="ECO:0000256" key="2">
    <source>
        <dbReference type="ARBA" id="ARBA00022692"/>
    </source>
</evidence>
<dbReference type="Gene3D" id="3.40.50.300">
    <property type="entry name" value="P-loop containing nucleotide triphosphate hydrolases"/>
    <property type="match status" value="1"/>
</dbReference>
<dbReference type="SUPFAM" id="SSF90123">
    <property type="entry name" value="ABC transporter transmembrane region"/>
    <property type="match status" value="1"/>
</dbReference>
<dbReference type="CDD" id="cd07346">
    <property type="entry name" value="ABC_6TM_exporters"/>
    <property type="match status" value="1"/>
</dbReference>
<evidence type="ECO:0000256" key="3">
    <source>
        <dbReference type="ARBA" id="ARBA00022741"/>
    </source>
</evidence>
<comment type="caution">
    <text evidence="10">The sequence shown here is derived from an EMBL/GenBank/DDBJ whole genome shotgun (WGS) entry which is preliminary data.</text>
</comment>
<dbReference type="GO" id="GO:0005524">
    <property type="term" value="F:ATP binding"/>
    <property type="evidence" value="ECO:0007669"/>
    <property type="project" value="UniProtKB-KW"/>
</dbReference>
<dbReference type="Pfam" id="PF00005">
    <property type="entry name" value="ABC_tran"/>
    <property type="match status" value="1"/>
</dbReference>
<feature type="transmembrane region" description="Helical" evidence="7">
    <location>
        <begin position="237"/>
        <end position="262"/>
    </location>
</feature>
<dbReference type="InterPro" id="IPR027417">
    <property type="entry name" value="P-loop_NTPase"/>
</dbReference>
<keyword evidence="3" id="KW-0547">Nucleotide-binding</keyword>
<feature type="transmembrane region" description="Helical" evidence="7">
    <location>
        <begin position="16"/>
        <end position="34"/>
    </location>
</feature>
<feature type="transmembrane region" description="Helical" evidence="7">
    <location>
        <begin position="157"/>
        <end position="176"/>
    </location>
</feature>
<dbReference type="EC" id="3.6.3.-" evidence="10"/>
<organism evidence="10">
    <name type="scientific">bioreactor metagenome</name>
    <dbReference type="NCBI Taxonomy" id="1076179"/>
    <lineage>
        <taxon>unclassified sequences</taxon>
        <taxon>metagenomes</taxon>
        <taxon>ecological metagenomes</taxon>
    </lineage>
</organism>
<dbReference type="GO" id="GO:0016020">
    <property type="term" value="C:membrane"/>
    <property type="evidence" value="ECO:0007669"/>
    <property type="project" value="UniProtKB-SubCell"/>
</dbReference>
<feature type="transmembrane region" description="Helical" evidence="7">
    <location>
        <begin position="274"/>
        <end position="295"/>
    </location>
</feature>
<evidence type="ECO:0000259" key="8">
    <source>
        <dbReference type="PROSITE" id="PS50893"/>
    </source>
</evidence>
<keyword evidence="6 7" id="KW-0472">Membrane</keyword>
<proteinExistence type="predicted"/>
<evidence type="ECO:0000256" key="1">
    <source>
        <dbReference type="ARBA" id="ARBA00004141"/>
    </source>
</evidence>
<keyword evidence="10" id="KW-0378">Hydrolase</keyword>
<accession>A0A644T708</accession>
<evidence type="ECO:0000313" key="10">
    <source>
        <dbReference type="EMBL" id="MPL62726.1"/>
    </source>
</evidence>
<dbReference type="InterPro" id="IPR011527">
    <property type="entry name" value="ABC1_TM_dom"/>
</dbReference>
<dbReference type="InterPro" id="IPR003593">
    <property type="entry name" value="AAA+_ATPase"/>
</dbReference>
<dbReference type="InterPro" id="IPR017871">
    <property type="entry name" value="ABC_transporter-like_CS"/>
</dbReference>
<keyword evidence="5 7" id="KW-1133">Transmembrane helix</keyword>
<dbReference type="PANTHER" id="PTHR43394">
    <property type="entry name" value="ATP-DEPENDENT PERMEASE MDL1, MITOCHONDRIAL"/>
    <property type="match status" value="1"/>
</dbReference>
<feature type="transmembrane region" description="Helical" evidence="7">
    <location>
        <begin position="133"/>
        <end position="151"/>
    </location>
</feature>
<dbReference type="PROSITE" id="PS50893">
    <property type="entry name" value="ABC_TRANSPORTER_2"/>
    <property type="match status" value="1"/>
</dbReference>